<keyword evidence="2" id="KW-0051">Antiviral defense</keyword>
<reference evidence="4 5" key="2">
    <citation type="submission" date="2007-06" db="EMBL/GenBank/DDBJ databases">
        <title>Draft genome sequence of Pseudoflavonifractor capillosus ATCC 29799.</title>
        <authorList>
            <person name="Sudarsanam P."/>
            <person name="Ley R."/>
            <person name="Guruge J."/>
            <person name="Turnbaugh P.J."/>
            <person name="Mahowald M."/>
            <person name="Liep D."/>
            <person name="Gordon J."/>
        </authorList>
    </citation>
    <scope>NUCLEOTIDE SEQUENCE [LARGE SCALE GENOMIC DNA]</scope>
    <source>
        <strain evidence="4 5">ATCC 29799</strain>
    </source>
</reference>
<dbReference type="InterPro" id="IPR054767">
    <property type="entry name" value="Cas10-Cmr2_palm2"/>
</dbReference>
<name>A6NTP2_9FIRM</name>
<keyword evidence="5" id="KW-1185">Reference proteome</keyword>
<evidence type="ECO:0000256" key="1">
    <source>
        <dbReference type="ARBA" id="ARBA00022741"/>
    </source>
</evidence>
<sequence length="515" mass="58531">MERLSKHLAILEVSRKQEYIFSSKKLKSNALRSAEIAYVTSSDFFAAAAPELYRPEEHLVYCGGGHGVLQFPDRETAVACVAAITEQAVRQFAGMELFAKVMEYDAAKSPGENLKELSRQLEQKKALRTSSFFALPTGLEKQDSNHFRPVRLDVSENSAVESRLLPPPEGYSFPAEFEELTGEDNFLAVIHLDGNAMGARVNHIYEQAGSDWAMCCQKLRAFSQEIQQDFEAAFSKTVDTLVSTIGDQMKNTDREGRTILPIRPIILAGDDVCFVTAGDYALECARVFLEHLTAMTNTQDNLPYAACGGVVLVHRKYPFYQAYELSEALCSNAKQYGAKLDERGWLSVLDWHIEFGQLKGSLSAIRQDYETEDGNRMELRPVLAVVPDGVPVPEETLAFRHYDWFRALCERLQGERGNIGRGKLKDLRTAIKQGEVECRYYLQNQQISRLLDHTFEARYRSDEARWEKLRSMYAQGEKAERPLFWQEQGEEKKRSLFFDAIEMIDHWKPLKEGAL</sequence>
<dbReference type="STRING" id="411467.BACCAP_01571"/>
<evidence type="ECO:0000313" key="5">
    <source>
        <dbReference type="Proteomes" id="UP000003639"/>
    </source>
</evidence>
<dbReference type="Proteomes" id="UP000003639">
    <property type="component" value="Unassembled WGS sequence"/>
</dbReference>
<dbReference type="InterPro" id="IPR043128">
    <property type="entry name" value="Rev_trsase/Diguanyl_cyclase"/>
</dbReference>
<feature type="domain" description="Cas10/Cmr2 second palm" evidence="3">
    <location>
        <begin position="187"/>
        <end position="339"/>
    </location>
</feature>
<dbReference type="eggNOG" id="COG1353">
    <property type="taxonomic scope" value="Bacteria"/>
</dbReference>
<evidence type="ECO:0000313" key="4">
    <source>
        <dbReference type="EMBL" id="EDN00805.1"/>
    </source>
</evidence>
<dbReference type="AlphaFoldDB" id="A6NTP2"/>
<dbReference type="GO" id="GO:0000166">
    <property type="term" value="F:nucleotide binding"/>
    <property type="evidence" value="ECO:0007669"/>
    <property type="project" value="UniProtKB-KW"/>
</dbReference>
<dbReference type="GO" id="GO:0051607">
    <property type="term" value="P:defense response to virus"/>
    <property type="evidence" value="ECO:0007669"/>
    <property type="project" value="UniProtKB-KW"/>
</dbReference>
<gene>
    <name evidence="4" type="ORF">BACCAP_01571</name>
</gene>
<comment type="caution">
    <text evidence="4">The sequence shown here is derived from an EMBL/GenBank/DDBJ whole genome shotgun (WGS) entry which is preliminary data.</text>
</comment>
<organism evidence="4 5">
    <name type="scientific">Pseudoflavonifractor capillosus ATCC 29799</name>
    <dbReference type="NCBI Taxonomy" id="411467"/>
    <lineage>
        <taxon>Bacteria</taxon>
        <taxon>Bacillati</taxon>
        <taxon>Bacillota</taxon>
        <taxon>Clostridia</taxon>
        <taxon>Eubacteriales</taxon>
        <taxon>Oscillospiraceae</taxon>
        <taxon>Pseudoflavonifractor</taxon>
    </lineage>
</organism>
<protein>
    <recommendedName>
        <fullName evidence="3">Cas10/Cmr2 second palm domain-containing protein</fullName>
    </recommendedName>
</protein>
<evidence type="ECO:0000259" key="3">
    <source>
        <dbReference type="Pfam" id="PF22335"/>
    </source>
</evidence>
<dbReference type="Gene3D" id="3.30.70.270">
    <property type="match status" value="1"/>
</dbReference>
<dbReference type="Pfam" id="PF22335">
    <property type="entry name" value="Cas10-Cmr2_palm2"/>
    <property type="match status" value="1"/>
</dbReference>
<accession>A6NTP2</accession>
<keyword evidence="1" id="KW-0547">Nucleotide-binding</keyword>
<evidence type="ECO:0000256" key="2">
    <source>
        <dbReference type="ARBA" id="ARBA00023118"/>
    </source>
</evidence>
<reference evidence="4 5" key="1">
    <citation type="submission" date="2007-04" db="EMBL/GenBank/DDBJ databases">
        <authorList>
            <person name="Fulton L."/>
            <person name="Clifton S."/>
            <person name="Fulton B."/>
            <person name="Xu J."/>
            <person name="Minx P."/>
            <person name="Pepin K.H."/>
            <person name="Johnson M."/>
            <person name="Thiruvilangam P."/>
            <person name="Bhonagiri V."/>
            <person name="Nash W.E."/>
            <person name="Mardis E.R."/>
            <person name="Wilson R.K."/>
        </authorList>
    </citation>
    <scope>NUCLEOTIDE SEQUENCE [LARGE SCALE GENOMIC DNA]</scope>
    <source>
        <strain evidence="4 5">ATCC 29799</strain>
    </source>
</reference>
<proteinExistence type="predicted"/>
<dbReference type="EMBL" id="AAXG02000010">
    <property type="protein sequence ID" value="EDN00805.1"/>
    <property type="molecule type" value="Genomic_DNA"/>
</dbReference>